<proteinExistence type="predicted"/>
<dbReference type="Pfam" id="PF13426">
    <property type="entry name" value="PAS_9"/>
    <property type="match status" value="1"/>
</dbReference>
<name>A0A8J6NLN9_9BACT</name>
<dbReference type="InterPro" id="IPR035965">
    <property type="entry name" value="PAS-like_dom_sf"/>
</dbReference>
<sequence length="166" mass="19283">MTGFEIYEDKHELEKMLTRLRQQGFLREYEINMKKKDGQIAPFNISISILKDKDNNNIGSVCVTRDLSERKQAEKERIRHEKLQGVLEIAGAVCHEMNQPLMAISGYTELILMDLPKKDPLRERMAKIKEQTDRLGTITRKLTSITRYETKDYLKGKIIDIDKAGK</sequence>
<dbReference type="CDD" id="cd00082">
    <property type="entry name" value="HisKA"/>
    <property type="match status" value="1"/>
</dbReference>
<comment type="catalytic activity">
    <reaction evidence="1">
        <text>ATP + protein L-histidine = ADP + protein N-phospho-L-histidine.</text>
        <dbReference type="EC" id="2.7.13.3"/>
    </reaction>
</comment>
<dbReference type="Gene3D" id="3.30.450.20">
    <property type="entry name" value="PAS domain"/>
    <property type="match status" value="1"/>
</dbReference>
<dbReference type="NCBIfam" id="TIGR00229">
    <property type="entry name" value="sensory_box"/>
    <property type="match status" value="1"/>
</dbReference>
<dbReference type="SUPFAM" id="SSF55785">
    <property type="entry name" value="PYP-like sensor domain (PAS domain)"/>
    <property type="match status" value="1"/>
</dbReference>
<dbReference type="InterPro" id="IPR000014">
    <property type="entry name" value="PAS"/>
</dbReference>
<dbReference type="InterPro" id="IPR000700">
    <property type="entry name" value="PAS-assoc_C"/>
</dbReference>
<dbReference type="EMBL" id="JACNJH010000176">
    <property type="protein sequence ID" value="MBC8362192.1"/>
    <property type="molecule type" value="Genomic_DNA"/>
</dbReference>
<dbReference type="AlphaFoldDB" id="A0A8J6NLN9"/>
<dbReference type="PROSITE" id="PS50113">
    <property type="entry name" value="PAC"/>
    <property type="match status" value="1"/>
</dbReference>
<dbReference type="Pfam" id="PF00512">
    <property type="entry name" value="HisKA"/>
    <property type="match status" value="1"/>
</dbReference>
<evidence type="ECO:0000256" key="1">
    <source>
        <dbReference type="ARBA" id="ARBA00000085"/>
    </source>
</evidence>
<dbReference type="Gene3D" id="1.10.287.130">
    <property type="match status" value="1"/>
</dbReference>
<dbReference type="InterPro" id="IPR003661">
    <property type="entry name" value="HisK_dim/P_dom"/>
</dbReference>
<dbReference type="InterPro" id="IPR001610">
    <property type="entry name" value="PAC"/>
</dbReference>
<dbReference type="CDD" id="cd00130">
    <property type="entry name" value="PAS"/>
    <property type="match status" value="1"/>
</dbReference>
<evidence type="ECO:0000259" key="3">
    <source>
        <dbReference type="PROSITE" id="PS50113"/>
    </source>
</evidence>
<evidence type="ECO:0000256" key="2">
    <source>
        <dbReference type="ARBA" id="ARBA00012438"/>
    </source>
</evidence>
<dbReference type="SMART" id="SM00388">
    <property type="entry name" value="HisKA"/>
    <property type="match status" value="1"/>
</dbReference>
<dbReference type="GO" id="GO:0000155">
    <property type="term" value="F:phosphorelay sensor kinase activity"/>
    <property type="evidence" value="ECO:0007669"/>
    <property type="project" value="InterPro"/>
</dbReference>
<evidence type="ECO:0000313" key="5">
    <source>
        <dbReference type="Proteomes" id="UP000603434"/>
    </source>
</evidence>
<feature type="domain" description="PAC" evidence="3">
    <location>
        <begin position="27"/>
        <end position="79"/>
    </location>
</feature>
<protein>
    <recommendedName>
        <fullName evidence="2">histidine kinase</fullName>
        <ecNumber evidence="2">2.7.13.3</ecNumber>
    </recommendedName>
</protein>
<evidence type="ECO:0000313" key="4">
    <source>
        <dbReference type="EMBL" id="MBC8362192.1"/>
    </source>
</evidence>
<gene>
    <name evidence="4" type="ORF">H8E23_12435</name>
</gene>
<dbReference type="SUPFAM" id="SSF47384">
    <property type="entry name" value="Homodimeric domain of signal transducing histidine kinase"/>
    <property type="match status" value="1"/>
</dbReference>
<dbReference type="EC" id="2.7.13.3" evidence="2"/>
<accession>A0A8J6NLN9</accession>
<reference evidence="4 5" key="1">
    <citation type="submission" date="2020-08" db="EMBL/GenBank/DDBJ databases">
        <title>Bridging the membrane lipid divide: bacteria of the FCB group superphylum have the potential to synthesize archaeal ether lipids.</title>
        <authorList>
            <person name="Villanueva L."/>
            <person name="Von Meijenfeldt F.A.B."/>
            <person name="Westbye A.B."/>
            <person name="Yadav S."/>
            <person name="Hopmans E.C."/>
            <person name="Dutilh B.E."/>
            <person name="Sinninghe Damste J.S."/>
        </authorList>
    </citation>
    <scope>NUCLEOTIDE SEQUENCE [LARGE SCALE GENOMIC DNA]</scope>
    <source>
        <strain evidence="4">NIOZ-UU30</strain>
    </source>
</reference>
<dbReference type="InterPro" id="IPR036097">
    <property type="entry name" value="HisK_dim/P_sf"/>
</dbReference>
<dbReference type="SMART" id="SM00086">
    <property type="entry name" value="PAC"/>
    <property type="match status" value="1"/>
</dbReference>
<comment type="caution">
    <text evidence="4">The sequence shown here is derived from an EMBL/GenBank/DDBJ whole genome shotgun (WGS) entry which is preliminary data.</text>
</comment>
<dbReference type="Proteomes" id="UP000603434">
    <property type="component" value="Unassembled WGS sequence"/>
</dbReference>
<organism evidence="4 5">
    <name type="scientific">Candidatus Desulfatibia profunda</name>
    <dbReference type="NCBI Taxonomy" id="2841695"/>
    <lineage>
        <taxon>Bacteria</taxon>
        <taxon>Pseudomonadati</taxon>
        <taxon>Thermodesulfobacteriota</taxon>
        <taxon>Desulfobacteria</taxon>
        <taxon>Desulfobacterales</taxon>
        <taxon>Desulfobacterales incertae sedis</taxon>
        <taxon>Candidatus Desulfatibia</taxon>
    </lineage>
</organism>